<proteinExistence type="inferred from homology"/>
<dbReference type="GeneID" id="55803114"/>
<dbReference type="Pfam" id="PF08722">
    <property type="entry name" value="Tn7_TnsA-like_N"/>
    <property type="match status" value="1"/>
</dbReference>
<keyword evidence="1" id="KW-0269">Exonuclease</keyword>
<dbReference type="EC" id="3.1.-.-" evidence="1"/>
<name>A0A5S9EQJ1_9CAUD</name>
<organism evidence="3 4">
    <name type="scientific">Tenacibaculum phage PTm1</name>
    <dbReference type="NCBI Taxonomy" id="2547425"/>
    <lineage>
        <taxon>Viruses</taxon>
        <taxon>Duplodnaviria</taxon>
        <taxon>Heunggongvirae</taxon>
        <taxon>Uroviricota</taxon>
        <taxon>Caudoviricetes</taxon>
        <taxon>Shirahamavirus</taxon>
        <taxon>Shirahamavirus PTm1</taxon>
    </lineage>
</organism>
<accession>A0A5S9EQJ1</accession>
<dbReference type="InterPro" id="IPR014833">
    <property type="entry name" value="TnsA_N"/>
</dbReference>
<dbReference type="Proteomes" id="UP000422648">
    <property type="component" value="Segment"/>
</dbReference>
<reference evidence="3 4" key="1">
    <citation type="journal article" date="2019" name="Arch. Virol.">
        <title>A novel jumbo Tenacibaculum maritimum lytic phage with head-fiber-like appendages.</title>
        <authorList>
            <person name="Kawato Y."/>
            <person name="Istiqomah I."/>
            <person name="Gaafar A.Y."/>
            <person name="Hanaoka M."/>
            <person name="Ishimaru K."/>
            <person name="Yasuike M."/>
            <person name="Nishiki I."/>
            <person name="Nakamura Y."/>
            <person name="Fujiwara A."/>
            <person name="Nakai T."/>
        </authorList>
    </citation>
    <scope>NUCLEOTIDE SEQUENCE [LARGE SCALE GENOMIC DNA]</scope>
    <source>
        <strain evidence="3 4">PTm1</strain>
    </source>
</reference>
<dbReference type="GO" id="GO:0004519">
    <property type="term" value="F:endonuclease activity"/>
    <property type="evidence" value="ECO:0007669"/>
    <property type="project" value="UniProtKB-UniRule"/>
</dbReference>
<dbReference type="RefSeq" id="YP_009873685.1">
    <property type="nucleotide sequence ID" value="NC_049340.1"/>
</dbReference>
<feature type="active site" evidence="1">
    <location>
        <position position="42"/>
    </location>
</feature>
<evidence type="ECO:0000313" key="4">
    <source>
        <dbReference type="Proteomes" id="UP000422648"/>
    </source>
</evidence>
<evidence type="ECO:0000259" key="2">
    <source>
        <dbReference type="Pfam" id="PF08722"/>
    </source>
</evidence>
<comment type="similarity">
    <text evidence="1">Belongs to the Caudovirales head completion nuclease family.</text>
</comment>
<keyword evidence="1" id="KW-0540">Nuclease</keyword>
<sequence>MSIKKLKPRMGKKSHYKQGYYDVRKSKKYYGDTPVIYRSGLEFKFMTWCERSPRVLKWSSEPNKSIKYTCPRTGKERNYYIDFIIELASGDKFLVEVKPFSQMKDAEAFSKHAKMLGRLPNINESNKVASMNDAKWRYAKKYAEKHNMKFIIITERFKFI</sequence>
<feature type="active site" evidence="1">
    <location>
        <position position="98"/>
    </location>
</feature>
<dbReference type="EMBL" id="AP019524">
    <property type="protein sequence ID" value="BBI90393.1"/>
    <property type="molecule type" value="Genomic_DNA"/>
</dbReference>
<dbReference type="GO" id="GO:0004527">
    <property type="term" value="F:exonuclease activity"/>
    <property type="evidence" value="ECO:0007669"/>
    <property type="project" value="UniProtKB-UniRule"/>
</dbReference>
<dbReference type="InterPro" id="IPR046390">
    <property type="entry name" value="NUCL_HEAD_T4"/>
</dbReference>
<dbReference type="HAMAP" id="MF_04160">
    <property type="entry name" value="NUCL_HEAD_T4"/>
    <property type="match status" value="1"/>
</dbReference>
<dbReference type="KEGG" id="vg:55803114"/>
<feature type="domain" description="TnsA endonuclease N-terminal" evidence="2">
    <location>
        <begin position="52"/>
        <end position="155"/>
    </location>
</feature>
<evidence type="ECO:0000313" key="3">
    <source>
        <dbReference type="EMBL" id="BBI90393.1"/>
    </source>
</evidence>
<keyword evidence="4" id="KW-1185">Reference proteome</keyword>
<keyword evidence="1" id="KW-0378">Hydrolase</keyword>
<feature type="active site" evidence="1">
    <location>
        <position position="82"/>
    </location>
</feature>
<comment type="function">
    <text evidence="1">During phage morphogenesis, plays an essential role in the head-tail joining step. The associated nuclease activity is essential for morphogenesis, possibly by cleaving packaged DNA to enable the joining of heads to tails. Displays both exo- and endonuclease activity.</text>
</comment>
<evidence type="ECO:0000256" key="1">
    <source>
        <dbReference type="HAMAP-Rule" id="MF_04160"/>
    </source>
</evidence>
<keyword evidence="1" id="KW-0255">Endonuclease</keyword>
<protein>
    <recommendedName>
        <fullName evidence="1">Head completion nuclease</fullName>
        <ecNumber evidence="1">3.1.-.-</ecNumber>
    </recommendedName>
</protein>